<evidence type="ECO:0000256" key="2">
    <source>
        <dbReference type="SAM" id="Phobius"/>
    </source>
</evidence>
<dbReference type="AlphaFoldDB" id="T0RCQ4"/>
<dbReference type="eggNOG" id="ENOG502S681">
    <property type="taxonomic scope" value="Eukaryota"/>
</dbReference>
<evidence type="ECO:0000313" key="4">
    <source>
        <dbReference type="Proteomes" id="UP000030762"/>
    </source>
</evidence>
<keyword evidence="2" id="KW-1133">Transmembrane helix</keyword>
<gene>
    <name evidence="3" type="ORF">SDRG_12257</name>
</gene>
<dbReference type="Proteomes" id="UP000030762">
    <property type="component" value="Unassembled WGS sequence"/>
</dbReference>
<protein>
    <submittedName>
        <fullName evidence="3">Uncharacterized protein</fullName>
    </submittedName>
</protein>
<keyword evidence="4" id="KW-1185">Reference proteome</keyword>
<evidence type="ECO:0000313" key="3">
    <source>
        <dbReference type="EMBL" id="EQC29978.1"/>
    </source>
</evidence>
<dbReference type="OrthoDB" id="59157at2759"/>
<feature type="transmembrane region" description="Helical" evidence="2">
    <location>
        <begin position="112"/>
        <end position="133"/>
    </location>
</feature>
<dbReference type="VEuPathDB" id="FungiDB:SDRG_12257"/>
<dbReference type="RefSeq" id="XP_008616545.1">
    <property type="nucleotide sequence ID" value="XM_008618323.1"/>
</dbReference>
<keyword evidence="2" id="KW-0472">Membrane</keyword>
<feature type="transmembrane region" description="Helical" evidence="2">
    <location>
        <begin position="145"/>
        <end position="165"/>
    </location>
</feature>
<sequence length="200" mass="21716">MQGLDDEFHEPLVDAPPRVSPASAPTTAGYANAPKQVNVPYGPSTAYTVPQYDPSDAYAGMEHGGSSWPRGKTTSDRSALGARLDVWVSGIYTVVAALTIMQGFGIMLHFSISAMLLGAYLMAFGMGLILYDLKSVVYGVSLELWFPFLGNYLGRGFVLLFLYALNAQDFQFFQLPTWISVLEAIAAGLHFAIFSTTQPQ</sequence>
<feature type="region of interest" description="Disordered" evidence="1">
    <location>
        <begin position="1"/>
        <end position="31"/>
    </location>
</feature>
<reference evidence="3 4" key="1">
    <citation type="submission" date="2012-04" db="EMBL/GenBank/DDBJ databases">
        <title>The Genome Sequence of Saprolegnia declina VS20.</title>
        <authorList>
            <consortium name="The Broad Institute Genome Sequencing Platform"/>
            <person name="Russ C."/>
            <person name="Nusbaum C."/>
            <person name="Tyler B."/>
            <person name="van West P."/>
            <person name="Dieguez-Uribeondo J."/>
            <person name="de Bruijn I."/>
            <person name="Tripathy S."/>
            <person name="Jiang R."/>
            <person name="Young S.K."/>
            <person name="Zeng Q."/>
            <person name="Gargeya S."/>
            <person name="Fitzgerald M."/>
            <person name="Haas B."/>
            <person name="Abouelleil A."/>
            <person name="Alvarado L."/>
            <person name="Arachchi H.M."/>
            <person name="Berlin A."/>
            <person name="Chapman S.B."/>
            <person name="Goldberg J."/>
            <person name="Griggs A."/>
            <person name="Gujja S."/>
            <person name="Hansen M."/>
            <person name="Howarth C."/>
            <person name="Imamovic A."/>
            <person name="Larimer J."/>
            <person name="McCowen C."/>
            <person name="Montmayeur A."/>
            <person name="Murphy C."/>
            <person name="Neiman D."/>
            <person name="Pearson M."/>
            <person name="Priest M."/>
            <person name="Roberts A."/>
            <person name="Saif S."/>
            <person name="Shea T."/>
            <person name="Sisk P."/>
            <person name="Sykes S."/>
            <person name="Wortman J."/>
            <person name="Nusbaum C."/>
            <person name="Birren B."/>
        </authorList>
    </citation>
    <scope>NUCLEOTIDE SEQUENCE [LARGE SCALE GENOMIC DNA]</scope>
    <source>
        <strain evidence="3 4">VS20</strain>
    </source>
</reference>
<dbReference type="OMA" id="YLMAFGM"/>
<evidence type="ECO:0000256" key="1">
    <source>
        <dbReference type="SAM" id="MobiDB-lite"/>
    </source>
</evidence>
<dbReference type="InParanoid" id="T0RCQ4"/>
<accession>T0RCQ4</accession>
<dbReference type="GeneID" id="19952984"/>
<feature type="transmembrane region" description="Helical" evidence="2">
    <location>
        <begin position="177"/>
        <end position="194"/>
    </location>
</feature>
<feature type="transmembrane region" description="Helical" evidence="2">
    <location>
        <begin position="86"/>
        <end position="106"/>
    </location>
</feature>
<keyword evidence="2" id="KW-0812">Transmembrane</keyword>
<dbReference type="EMBL" id="JH767179">
    <property type="protein sequence ID" value="EQC29978.1"/>
    <property type="molecule type" value="Genomic_DNA"/>
</dbReference>
<organism evidence="3 4">
    <name type="scientific">Saprolegnia diclina (strain VS20)</name>
    <dbReference type="NCBI Taxonomy" id="1156394"/>
    <lineage>
        <taxon>Eukaryota</taxon>
        <taxon>Sar</taxon>
        <taxon>Stramenopiles</taxon>
        <taxon>Oomycota</taxon>
        <taxon>Saprolegniomycetes</taxon>
        <taxon>Saprolegniales</taxon>
        <taxon>Saprolegniaceae</taxon>
        <taxon>Saprolegnia</taxon>
    </lineage>
</organism>
<proteinExistence type="predicted"/>
<name>T0RCQ4_SAPDV</name>